<feature type="domain" description="NADH:quinone oxidoreductase/Mrp antiporter transmembrane" evidence="6">
    <location>
        <begin position="171"/>
        <end position="252"/>
    </location>
</feature>
<dbReference type="Pfam" id="PF00662">
    <property type="entry name" value="Proton_antipo_N"/>
    <property type="match status" value="1"/>
</dbReference>
<evidence type="ECO:0000256" key="2">
    <source>
        <dbReference type="ARBA" id="ARBA00022692"/>
    </source>
</evidence>
<feature type="transmembrane region" description="Helical" evidence="5">
    <location>
        <begin position="106"/>
        <end position="129"/>
    </location>
</feature>
<dbReference type="EMBL" id="UOEU01000998">
    <property type="protein sequence ID" value="VAW43004.1"/>
    <property type="molecule type" value="Genomic_DNA"/>
</dbReference>
<evidence type="ECO:0000256" key="5">
    <source>
        <dbReference type="SAM" id="Phobius"/>
    </source>
</evidence>
<comment type="subcellular location">
    <subcellularLocation>
        <location evidence="1">Membrane</location>
        <topology evidence="1">Multi-pass membrane protein</topology>
    </subcellularLocation>
</comment>
<evidence type="ECO:0000256" key="3">
    <source>
        <dbReference type="ARBA" id="ARBA00022989"/>
    </source>
</evidence>
<dbReference type="EC" id="1.6.5.3" evidence="8"/>
<feature type="transmembrane region" description="Helical" evidence="5">
    <location>
        <begin position="6"/>
        <end position="27"/>
    </location>
</feature>
<feature type="transmembrane region" description="Helical" evidence="5">
    <location>
        <begin position="39"/>
        <end position="62"/>
    </location>
</feature>
<sequence>MSQETLQTLLWLIPAGPLLMFFIIVLFTKHNRTLSWGLAWAGVIAALVLSWTIAFNMFGTYLRGELDHPTELIEQPVQVASSVDWLPIGDYANGTWLKMGVAADPITAVMLFMVPFAVFMIFIYSVGYHNYGKPPGTERGTPNHGKEEPMFSRFFALMSLFAGAMLLLVVSDNLLMLFIGWEIMGFCSYSLIGFWYARDYHLEPGDIPHISPRRAAIKAFMTTRIADVVMLLGIVYFYRVFGTLNFSEALSAESLAAAAASVKVGV</sequence>
<dbReference type="GO" id="GO:0003954">
    <property type="term" value="F:NADH dehydrogenase activity"/>
    <property type="evidence" value="ECO:0007669"/>
    <property type="project" value="TreeGrafter"/>
</dbReference>
<reference evidence="8" key="1">
    <citation type="submission" date="2018-06" db="EMBL/GenBank/DDBJ databases">
        <authorList>
            <person name="Zhirakovskaya E."/>
        </authorList>
    </citation>
    <scope>NUCLEOTIDE SEQUENCE</scope>
</reference>
<dbReference type="InterPro" id="IPR001750">
    <property type="entry name" value="ND/Mrp_TM"/>
</dbReference>
<dbReference type="InterPro" id="IPR003945">
    <property type="entry name" value="NU5C-like"/>
</dbReference>
<protein>
    <submittedName>
        <fullName evidence="8">NADH-ubiquinone oxidoreductase chain L</fullName>
        <ecNumber evidence="8">1.6.5.3</ecNumber>
    </submittedName>
</protein>
<dbReference type="GO" id="GO:0008137">
    <property type="term" value="F:NADH dehydrogenase (ubiquinone) activity"/>
    <property type="evidence" value="ECO:0007669"/>
    <property type="project" value="InterPro"/>
</dbReference>
<feature type="transmembrane region" description="Helical" evidence="5">
    <location>
        <begin position="175"/>
        <end position="197"/>
    </location>
</feature>
<feature type="domain" description="NADH-Ubiquinone oxidoreductase (complex I) chain 5 N-terminal" evidence="7">
    <location>
        <begin position="95"/>
        <end position="128"/>
    </location>
</feature>
<proteinExistence type="predicted"/>
<dbReference type="AlphaFoldDB" id="A0A3B0WHH8"/>
<keyword evidence="8" id="KW-0560">Oxidoreductase</keyword>
<evidence type="ECO:0000256" key="4">
    <source>
        <dbReference type="ARBA" id="ARBA00023136"/>
    </source>
</evidence>
<dbReference type="PANTHER" id="PTHR42829">
    <property type="entry name" value="NADH-UBIQUINONE OXIDOREDUCTASE CHAIN 5"/>
    <property type="match status" value="1"/>
</dbReference>
<accession>A0A3B0WHH8</accession>
<keyword evidence="4 5" id="KW-0472">Membrane</keyword>
<dbReference type="Pfam" id="PF00361">
    <property type="entry name" value="Proton_antipo_M"/>
    <property type="match status" value="1"/>
</dbReference>
<dbReference type="GO" id="GO:0015990">
    <property type="term" value="P:electron transport coupled proton transport"/>
    <property type="evidence" value="ECO:0007669"/>
    <property type="project" value="TreeGrafter"/>
</dbReference>
<name>A0A3B0WHH8_9ZZZZ</name>
<keyword evidence="2 5" id="KW-0812">Transmembrane</keyword>
<evidence type="ECO:0000259" key="6">
    <source>
        <dbReference type="Pfam" id="PF00361"/>
    </source>
</evidence>
<evidence type="ECO:0000259" key="7">
    <source>
        <dbReference type="Pfam" id="PF00662"/>
    </source>
</evidence>
<keyword evidence="8" id="KW-0830">Ubiquinone</keyword>
<dbReference type="InterPro" id="IPR001516">
    <property type="entry name" value="Proton_antipo_N"/>
</dbReference>
<dbReference type="GO" id="GO:0042773">
    <property type="term" value="P:ATP synthesis coupled electron transport"/>
    <property type="evidence" value="ECO:0007669"/>
    <property type="project" value="InterPro"/>
</dbReference>
<evidence type="ECO:0000313" key="8">
    <source>
        <dbReference type="EMBL" id="VAW43004.1"/>
    </source>
</evidence>
<dbReference type="PANTHER" id="PTHR42829:SF2">
    <property type="entry name" value="NADH-UBIQUINONE OXIDOREDUCTASE CHAIN 5"/>
    <property type="match status" value="1"/>
</dbReference>
<gene>
    <name evidence="8" type="ORF">MNBD_CHLOROFLEXI01-3978</name>
</gene>
<evidence type="ECO:0000256" key="1">
    <source>
        <dbReference type="ARBA" id="ARBA00004141"/>
    </source>
</evidence>
<organism evidence="8">
    <name type="scientific">hydrothermal vent metagenome</name>
    <dbReference type="NCBI Taxonomy" id="652676"/>
    <lineage>
        <taxon>unclassified sequences</taxon>
        <taxon>metagenomes</taxon>
        <taxon>ecological metagenomes</taxon>
    </lineage>
</organism>
<keyword evidence="3 5" id="KW-1133">Transmembrane helix</keyword>
<feature type="non-terminal residue" evidence="8">
    <location>
        <position position="266"/>
    </location>
</feature>
<feature type="transmembrane region" description="Helical" evidence="5">
    <location>
        <begin position="150"/>
        <end position="169"/>
    </location>
</feature>
<feature type="transmembrane region" description="Helical" evidence="5">
    <location>
        <begin position="217"/>
        <end position="238"/>
    </location>
</feature>
<dbReference type="GO" id="GO:0016020">
    <property type="term" value="C:membrane"/>
    <property type="evidence" value="ECO:0007669"/>
    <property type="project" value="UniProtKB-SubCell"/>
</dbReference>